<accession>A0A7N2LBU6</accession>
<dbReference type="AlphaFoldDB" id="A0A7N2LBU6"/>
<evidence type="ECO:0000256" key="1">
    <source>
        <dbReference type="ARBA" id="ARBA00022741"/>
    </source>
</evidence>
<evidence type="ECO:0000313" key="5">
    <source>
        <dbReference type="EnsemblPlants" id="QL04p012585:mrna"/>
    </source>
</evidence>
<evidence type="ECO:0000256" key="2">
    <source>
        <dbReference type="ARBA" id="ARBA00022786"/>
    </source>
</evidence>
<dbReference type="GO" id="GO:0005524">
    <property type="term" value="F:ATP binding"/>
    <property type="evidence" value="ECO:0007669"/>
    <property type="project" value="UniProtKB-KW"/>
</dbReference>
<dbReference type="InParanoid" id="A0A7N2LBU6"/>
<proteinExistence type="predicted"/>
<dbReference type="EnsemblPlants" id="QL04p012585:mrna">
    <property type="protein sequence ID" value="QL04p012585:mrna"/>
    <property type="gene ID" value="QL04p012585"/>
</dbReference>
<protein>
    <submittedName>
        <fullName evidence="5">Uncharacterized protein</fullName>
    </submittedName>
</protein>
<comment type="pathway">
    <text evidence="4">Protein modification.</text>
</comment>
<name>A0A7N2LBU6_QUELO</name>
<organism evidence="5 6">
    <name type="scientific">Quercus lobata</name>
    <name type="common">Valley oak</name>
    <dbReference type="NCBI Taxonomy" id="97700"/>
    <lineage>
        <taxon>Eukaryota</taxon>
        <taxon>Viridiplantae</taxon>
        <taxon>Streptophyta</taxon>
        <taxon>Embryophyta</taxon>
        <taxon>Tracheophyta</taxon>
        <taxon>Spermatophyta</taxon>
        <taxon>Magnoliopsida</taxon>
        <taxon>eudicotyledons</taxon>
        <taxon>Gunneridae</taxon>
        <taxon>Pentapetalae</taxon>
        <taxon>rosids</taxon>
        <taxon>fabids</taxon>
        <taxon>Fagales</taxon>
        <taxon>Fagaceae</taxon>
        <taxon>Quercus</taxon>
    </lineage>
</organism>
<evidence type="ECO:0000256" key="3">
    <source>
        <dbReference type="ARBA" id="ARBA00022840"/>
    </source>
</evidence>
<dbReference type="Gramene" id="QL04p012585:mrna">
    <property type="protein sequence ID" value="QL04p012585:mrna"/>
    <property type="gene ID" value="QL04p012585"/>
</dbReference>
<dbReference type="PANTHER" id="PTHR46310">
    <property type="entry name" value="AMIDASE 1"/>
    <property type="match status" value="1"/>
</dbReference>
<keyword evidence="2" id="KW-0833">Ubl conjugation pathway</keyword>
<reference evidence="5" key="2">
    <citation type="submission" date="2021-01" db="UniProtKB">
        <authorList>
            <consortium name="EnsemblPlants"/>
        </authorList>
    </citation>
    <scope>IDENTIFICATION</scope>
</reference>
<dbReference type="Gene3D" id="1.10.10.520">
    <property type="entry name" value="Ubiquitin activating enzymes (Uba3). Chain: B, domain 2"/>
    <property type="match status" value="1"/>
</dbReference>
<dbReference type="PANTHER" id="PTHR46310:SF4">
    <property type="entry name" value="OUTER ENVELOPE PROTEIN 64, MITOCHONDRIAL"/>
    <property type="match status" value="1"/>
</dbReference>
<reference evidence="5 6" key="1">
    <citation type="journal article" date="2016" name="G3 (Bethesda)">
        <title>First Draft Assembly and Annotation of the Genome of a California Endemic Oak Quercus lobata Nee (Fagaceae).</title>
        <authorList>
            <person name="Sork V.L."/>
            <person name="Fitz-Gibbon S.T."/>
            <person name="Puiu D."/>
            <person name="Crepeau M."/>
            <person name="Gugger P.F."/>
            <person name="Sherman R."/>
            <person name="Stevens K."/>
            <person name="Langley C.H."/>
            <person name="Pellegrini M."/>
            <person name="Salzberg S.L."/>
        </authorList>
    </citation>
    <scope>NUCLEOTIDE SEQUENCE [LARGE SCALE GENOMIC DNA]</scope>
    <source>
        <strain evidence="5 6">cv. SW786</strain>
    </source>
</reference>
<dbReference type="Proteomes" id="UP000594261">
    <property type="component" value="Chromosome 4"/>
</dbReference>
<evidence type="ECO:0000313" key="6">
    <source>
        <dbReference type="Proteomes" id="UP000594261"/>
    </source>
</evidence>
<keyword evidence="6" id="KW-1185">Reference proteome</keyword>
<keyword evidence="3" id="KW-0067">ATP-binding</keyword>
<keyword evidence="1" id="KW-0547">Nucleotide-binding</keyword>
<sequence>MVLIYEFKTNHEEWVNLVKPKLGPDVSDRVLAAINTTHENIKILYKVRIEMWAALQNLLKEIGSLTFDKDDQLAKEFVIAAANTRMSSFLNLFA</sequence>
<dbReference type="InterPro" id="IPR023318">
    <property type="entry name" value="Ub_act_enz_dom_a_sf"/>
</dbReference>
<evidence type="ECO:0000256" key="4">
    <source>
        <dbReference type="ARBA" id="ARBA00043952"/>
    </source>
</evidence>
<dbReference type="EMBL" id="LRBV02000004">
    <property type="status" value="NOT_ANNOTATED_CDS"/>
    <property type="molecule type" value="Genomic_DNA"/>
</dbReference>